<sequence length="297" mass="33725">MNKLKNGLLYTAILISTFVWKSYGQDRPIYTQYMFNETAFNPAYTGVPDQLSMTGLYRKQWVGIDGAPSTQTFSIHSPLKNEKLAIGFQALRDAIGVTTCTELQSMYAYRIRLNDKSKLSMGIQMGVRWMSEDFSQLYNETEDSQFSESNRQAKFLFGTGLYYHTERFYVGASVPVVQTKNNAKNHYFITSGYVFDLSSQLKLKPNVLIKLADNAPVSYDLNANLLISEIIWFGLSYRSLESLGILTQLQLTEKLSLGYAYDMPVTGISPYGSGSHEITLNYKIKILPTSFQSPRYF</sequence>
<organism evidence="1">
    <name type="scientific">Roseihalotalea indica</name>
    <dbReference type="NCBI Taxonomy" id="2867963"/>
    <lineage>
        <taxon>Bacteria</taxon>
        <taxon>Pseudomonadati</taxon>
        <taxon>Bacteroidota</taxon>
        <taxon>Cytophagia</taxon>
        <taxon>Cytophagales</taxon>
        <taxon>Catalimonadaceae</taxon>
        <taxon>Roseihalotalea</taxon>
    </lineage>
</organism>
<dbReference type="InterPro" id="IPR019861">
    <property type="entry name" value="PorP/SprF_Bacteroidetes"/>
</dbReference>
<dbReference type="Pfam" id="PF11751">
    <property type="entry name" value="PorP_SprF"/>
    <property type="match status" value="1"/>
</dbReference>
<dbReference type="AlphaFoldDB" id="A0AA49GLP2"/>
<dbReference type="EMBL" id="CP120682">
    <property type="protein sequence ID" value="WKN36448.1"/>
    <property type="molecule type" value="Genomic_DNA"/>
</dbReference>
<accession>A0AA49GLP2</accession>
<reference evidence="1" key="2">
    <citation type="journal article" date="2024" name="Antonie Van Leeuwenhoek">
        <title>Roseihalotalea indica gen. nov., sp. nov., a halophilic Bacteroidetes from mesopelagic Southwest Indian Ocean with higher carbohydrate metabolic potential.</title>
        <authorList>
            <person name="Chen B."/>
            <person name="Zhang M."/>
            <person name="Lin D."/>
            <person name="Ye J."/>
            <person name="Tang K."/>
        </authorList>
    </citation>
    <scope>NUCLEOTIDE SEQUENCE</scope>
    <source>
        <strain evidence="1">TK19036</strain>
    </source>
</reference>
<reference evidence="1" key="1">
    <citation type="journal article" date="2023" name="Comput. Struct. Biotechnol. J.">
        <title>Discovery of a novel marine Bacteroidetes with a rich repertoire of carbohydrate-active enzymes.</title>
        <authorList>
            <person name="Chen B."/>
            <person name="Liu G."/>
            <person name="Chen Q."/>
            <person name="Wang H."/>
            <person name="Liu L."/>
            <person name="Tang K."/>
        </authorList>
    </citation>
    <scope>NUCLEOTIDE SEQUENCE</scope>
    <source>
        <strain evidence="1">TK19036</strain>
    </source>
</reference>
<proteinExistence type="predicted"/>
<protein>
    <submittedName>
        <fullName evidence="1">Type IX secretion system membrane protein PorP/SprF</fullName>
    </submittedName>
</protein>
<name>A0AA49GLP2_9BACT</name>
<gene>
    <name evidence="1" type="ORF">K4G66_29225</name>
</gene>
<dbReference type="NCBIfam" id="TIGR03519">
    <property type="entry name" value="T9SS_PorP_fam"/>
    <property type="match status" value="1"/>
</dbReference>
<evidence type="ECO:0000313" key="1">
    <source>
        <dbReference type="EMBL" id="WKN36448.1"/>
    </source>
</evidence>